<feature type="compositionally biased region" description="Basic and acidic residues" evidence="2">
    <location>
        <begin position="397"/>
        <end position="414"/>
    </location>
</feature>
<feature type="compositionally biased region" description="Basic and acidic residues" evidence="2">
    <location>
        <begin position="442"/>
        <end position="465"/>
    </location>
</feature>
<feature type="region of interest" description="Disordered" evidence="2">
    <location>
        <begin position="397"/>
        <end position="676"/>
    </location>
</feature>
<feature type="compositionally biased region" description="Acidic residues" evidence="2">
    <location>
        <begin position="606"/>
        <end position="619"/>
    </location>
</feature>
<keyword evidence="3" id="KW-0812">Transmembrane</keyword>
<feature type="compositionally biased region" description="Basic and acidic residues" evidence="2">
    <location>
        <begin position="209"/>
        <end position="234"/>
    </location>
</feature>
<protein>
    <submittedName>
        <fullName evidence="4">Golgi integral membrane protein 4</fullName>
    </submittedName>
</protein>
<dbReference type="Proteomes" id="UP000762676">
    <property type="component" value="Unassembled WGS sequence"/>
</dbReference>
<dbReference type="EMBL" id="BMAT01002528">
    <property type="protein sequence ID" value="GFS08586.1"/>
    <property type="molecule type" value="Genomic_DNA"/>
</dbReference>
<keyword evidence="3" id="KW-1133">Transmembrane helix</keyword>
<evidence type="ECO:0000256" key="3">
    <source>
        <dbReference type="SAM" id="Phobius"/>
    </source>
</evidence>
<evidence type="ECO:0000313" key="4">
    <source>
        <dbReference type="EMBL" id="GFS08586.1"/>
    </source>
</evidence>
<reference evidence="4 5" key="1">
    <citation type="journal article" date="2021" name="Elife">
        <title>Chloroplast acquisition without the gene transfer in kleptoplastic sea slugs, Plakobranchus ocellatus.</title>
        <authorList>
            <person name="Maeda T."/>
            <person name="Takahashi S."/>
            <person name="Yoshida T."/>
            <person name="Shimamura S."/>
            <person name="Takaki Y."/>
            <person name="Nagai Y."/>
            <person name="Toyoda A."/>
            <person name="Suzuki Y."/>
            <person name="Arimoto A."/>
            <person name="Ishii H."/>
            <person name="Satoh N."/>
            <person name="Nishiyama T."/>
            <person name="Hasebe M."/>
            <person name="Maruyama T."/>
            <person name="Minagawa J."/>
            <person name="Obokata J."/>
            <person name="Shigenobu S."/>
        </authorList>
    </citation>
    <scope>NUCLEOTIDE SEQUENCE [LARGE SCALE GENOMIC DNA]</scope>
</reference>
<keyword evidence="1" id="KW-0175">Coiled coil</keyword>
<keyword evidence="5" id="KW-1185">Reference proteome</keyword>
<evidence type="ECO:0000256" key="2">
    <source>
        <dbReference type="SAM" id="MobiDB-lite"/>
    </source>
</evidence>
<feature type="coiled-coil region" evidence="1">
    <location>
        <begin position="95"/>
        <end position="203"/>
    </location>
</feature>
<feature type="region of interest" description="Disordered" evidence="2">
    <location>
        <begin position="208"/>
        <end position="234"/>
    </location>
</feature>
<evidence type="ECO:0000313" key="5">
    <source>
        <dbReference type="Proteomes" id="UP000762676"/>
    </source>
</evidence>
<feature type="transmembrane region" description="Helical" evidence="3">
    <location>
        <begin position="12"/>
        <end position="29"/>
    </location>
</feature>
<feature type="compositionally biased region" description="Acidic residues" evidence="2">
    <location>
        <begin position="626"/>
        <end position="650"/>
    </location>
</feature>
<name>A0AAV4IJM8_9GAST</name>
<dbReference type="AlphaFoldDB" id="A0AAV4IJM8"/>
<feature type="compositionally biased region" description="Basic and acidic residues" evidence="2">
    <location>
        <begin position="558"/>
        <end position="567"/>
    </location>
</feature>
<sequence length="676" mass="76045">MSGRGGLPVKNILYAVVALFLVYMLYVYHGSQGRLHEAEMTGARYKREVEERVSEIQDLVKGHDKFQETCQKEKRELQNSITSVNTKYKMLESHQRDTEADLNTMKQHMETMKQEHSDAYTQHAQEFQALKQEKENEIARIKDQLADATRRNVELENKLTNLRQKLQEGEVLSNKFLDCSASLKTLEETLAGCQQSLKAAELQNLARAEQPKVETRNRDEEERAGKLDSHKDGPYQVNAKKEETYKVEAEKDKTQKNLAEKGETYKNEARKGKAITEVVEREDTHVKDVHEDAILRGAHLPEDLDMKANKTSEARVNDTLDVASLNKSGRNQLIEENARLQQTLVANQLRAAEAHVGVPQEPARLPGNNAWLPKDSAGLKQPDSNVFGMKVDSPLKDLDHDGVHPKNYGKDVVFKPEGGLKPVGGAHQDADLGQVLPPKLNPDSKERSMFVEDKEKDMLDAHDKPGVNPNDEQKGQILEPFFPNKDKDDETGNAGDDREDGVIGEQDGGGEEGLGKRNAREEEEEREAGARREEEGEGGDGLDAHQNPLALRQLELPGHLDSRRKEVEADEEEMNDRGGPGAGAGVGQQLPPAMDNREVDNQYFGEVEEEDRQMAEEQDGNNNNNNEEEEEEEEEDGEEAELDNQEDELGEEHVNEDMAGQEGEEEEEDKRMLPFN</sequence>
<keyword evidence="3" id="KW-0472">Membrane</keyword>
<proteinExistence type="predicted"/>
<accession>A0AAV4IJM8</accession>
<comment type="caution">
    <text evidence="4">The sequence shown here is derived from an EMBL/GenBank/DDBJ whole genome shotgun (WGS) entry which is preliminary data.</text>
</comment>
<dbReference type="Gene3D" id="1.10.287.1490">
    <property type="match status" value="1"/>
</dbReference>
<gene>
    <name evidence="4" type="ORF">ElyMa_001278000</name>
</gene>
<evidence type="ECO:0000256" key="1">
    <source>
        <dbReference type="SAM" id="Coils"/>
    </source>
</evidence>
<organism evidence="4 5">
    <name type="scientific">Elysia marginata</name>
    <dbReference type="NCBI Taxonomy" id="1093978"/>
    <lineage>
        <taxon>Eukaryota</taxon>
        <taxon>Metazoa</taxon>
        <taxon>Spiralia</taxon>
        <taxon>Lophotrochozoa</taxon>
        <taxon>Mollusca</taxon>
        <taxon>Gastropoda</taxon>
        <taxon>Heterobranchia</taxon>
        <taxon>Euthyneura</taxon>
        <taxon>Panpulmonata</taxon>
        <taxon>Sacoglossa</taxon>
        <taxon>Placobranchoidea</taxon>
        <taxon>Plakobranchidae</taxon>
        <taxon>Elysia</taxon>
    </lineage>
</organism>